<evidence type="ECO:0000259" key="2">
    <source>
        <dbReference type="Pfam" id="PF13304"/>
    </source>
</evidence>
<sequence>MINELLIHGFKRFVKQRFSMSPLTVLAGMNGAGKTSVVHALLLMREASRRNDNVVELNGPFQLDLGTFGDIQNWDAPESVRFELTDQGNAVHIWELGGKQTALYANVNVRPQLPPPAFTEGIRTFQYLSAERFGPRSILGSAALPFDVLEVGSRGEFSAQLLYALDSYPIDELRRCPGAGTDDAALLKFETERWLSKIAKAVQIDAETLAGTAVTALRFRTPGGDWVRPPNMGFGVTYALPVILAGLTAAKGGLLIVENPEAHLHPSGQSQMGYFLAAIAASGVQVLVETHSDHVLNGIRRAIGEHCILPASQATVHFFDDTGSVPLAFTETGGIASWPPGFFDQFQLDVAALTRVRRRR</sequence>
<dbReference type="SUPFAM" id="SSF52540">
    <property type="entry name" value="P-loop containing nucleoside triphosphate hydrolases"/>
    <property type="match status" value="1"/>
</dbReference>
<dbReference type="PANTHER" id="PTHR43581">
    <property type="entry name" value="ATP/GTP PHOSPHATASE"/>
    <property type="match status" value="1"/>
</dbReference>
<dbReference type="KEGG" id="slac:SKTS_16710"/>
<dbReference type="InterPro" id="IPR051396">
    <property type="entry name" value="Bact_Antivir_Def_Nuclease"/>
</dbReference>
<keyword evidence="4" id="KW-1185">Reference proteome</keyword>
<dbReference type="InterPro" id="IPR003959">
    <property type="entry name" value="ATPase_AAA_core"/>
</dbReference>
<dbReference type="GO" id="GO:0005524">
    <property type="term" value="F:ATP binding"/>
    <property type="evidence" value="ECO:0007669"/>
    <property type="project" value="InterPro"/>
</dbReference>
<dbReference type="InterPro" id="IPR022532">
    <property type="entry name" value="DUF3696"/>
</dbReference>
<protein>
    <recommendedName>
        <fullName evidence="5">DUF3696 domain-containing protein</fullName>
    </recommendedName>
</protein>
<feature type="domain" description="DUF3696" evidence="1">
    <location>
        <begin position="310"/>
        <end position="353"/>
    </location>
</feature>
<dbReference type="PIRSF" id="PIRSF034888">
    <property type="entry name" value="P-loop_UCP034888"/>
    <property type="match status" value="1"/>
</dbReference>
<dbReference type="InterPro" id="IPR014592">
    <property type="entry name" value="P-loop_UCP034888"/>
</dbReference>
<reference evidence="4" key="1">
    <citation type="submission" date="2020-03" db="EMBL/GenBank/DDBJ databases">
        <title>Complete genome sequence of sulfur-oxidizing bacterium skT11.</title>
        <authorList>
            <person name="Kanda M."/>
            <person name="Kojima H."/>
            <person name="Fukui M."/>
        </authorList>
    </citation>
    <scope>NUCLEOTIDE SEQUENCE [LARGE SCALE GENOMIC DNA]</scope>
    <source>
        <strain evidence="4">skT11</strain>
    </source>
</reference>
<dbReference type="Proteomes" id="UP000502260">
    <property type="component" value="Chromosome"/>
</dbReference>
<accession>A0A6F8VDE6</accession>
<dbReference type="InterPro" id="IPR027417">
    <property type="entry name" value="P-loop_NTPase"/>
</dbReference>
<feature type="domain" description="ATPase AAA-type core" evidence="2">
    <location>
        <begin position="218"/>
        <end position="297"/>
    </location>
</feature>
<proteinExistence type="predicted"/>
<dbReference type="PANTHER" id="PTHR43581:SF2">
    <property type="entry name" value="EXCINUCLEASE ATPASE SUBUNIT"/>
    <property type="match status" value="1"/>
</dbReference>
<evidence type="ECO:0000313" key="3">
    <source>
        <dbReference type="EMBL" id="BCB26785.1"/>
    </source>
</evidence>
<dbReference type="AlphaFoldDB" id="A0A6F8VDE6"/>
<dbReference type="EMBL" id="AP022853">
    <property type="protein sequence ID" value="BCB26785.1"/>
    <property type="molecule type" value="Genomic_DNA"/>
</dbReference>
<name>A0A6F8VDE6_9PROT</name>
<evidence type="ECO:0000259" key="1">
    <source>
        <dbReference type="Pfam" id="PF12476"/>
    </source>
</evidence>
<organism evidence="3 4">
    <name type="scientific">Sulfurimicrobium lacus</name>
    <dbReference type="NCBI Taxonomy" id="2715678"/>
    <lineage>
        <taxon>Bacteria</taxon>
        <taxon>Pseudomonadati</taxon>
        <taxon>Pseudomonadota</taxon>
        <taxon>Betaproteobacteria</taxon>
        <taxon>Nitrosomonadales</taxon>
        <taxon>Sulfuricellaceae</taxon>
        <taxon>Sulfurimicrobium</taxon>
    </lineage>
</organism>
<dbReference type="GO" id="GO:0016887">
    <property type="term" value="F:ATP hydrolysis activity"/>
    <property type="evidence" value="ECO:0007669"/>
    <property type="project" value="InterPro"/>
</dbReference>
<dbReference type="RefSeq" id="WP_173063200.1">
    <property type="nucleotide sequence ID" value="NZ_AP022853.1"/>
</dbReference>
<dbReference type="Pfam" id="PF13304">
    <property type="entry name" value="AAA_21"/>
    <property type="match status" value="1"/>
</dbReference>
<evidence type="ECO:0008006" key="5">
    <source>
        <dbReference type="Google" id="ProtNLM"/>
    </source>
</evidence>
<dbReference type="Pfam" id="PF12476">
    <property type="entry name" value="DUF3696"/>
    <property type="match status" value="1"/>
</dbReference>
<evidence type="ECO:0000313" key="4">
    <source>
        <dbReference type="Proteomes" id="UP000502260"/>
    </source>
</evidence>
<dbReference type="Gene3D" id="3.40.50.300">
    <property type="entry name" value="P-loop containing nucleotide triphosphate hydrolases"/>
    <property type="match status" value="2"/>
</dbReference>
<gene>
    <name evidence="3" type="ORF">SKTS_16710</name>
</gene>